<feature type="region of interest" description="Disordered" evidence="1">
    <location>
        <begin position="38"/>
        <end position="100"/>
    </location>
</feature>
<evidence type="ECO:0000256" key="1">
    <source>
        <dbReference type="SAM" id="MobiDB-lite"/>
    </source>
</evidence>
<name>A0A2T0JZI5_9ACTN</name>
<keyword evidence="3" id="KW-1185">Reference proteome</keyword>
<evidence type="ECO:0000313" key="3">
    <source>
        <dbReference type="Proteomes" id="UP000239415"/>
    </source>
</evidence>
<accession>A0A2T0JZI5</accession>
<comment type="caution">
    <text evidence="2">The sequence shown here is derived from an EMBL/GenBank/DDBJ whole genome shotgun (WGS) entry which is preliminary data.</text>
</comment>
<dbReference type="Proteomes" id="UP000239415">
    <property type="component" value="Unassembled WGS sequence"/>
</dbReference>
<dbReference type="Gene3D" id="3.40.50.1460">
    <property type="match status" value="1"/>
</dbReference>
<gene>
    <name evidence="2" type="ORF">CLV67_122154</name>
</gene>
<dbReference type="NCBIfam" id="NF041121">
    <property type="entry name" value="SAV_2336_NTERM"/>
    <property type="match status" value="1"/>
</dbReference>
<feature type="compositionally biased region" description="Polar residues" evidence="1">
    <location>
        <begin position="89"/>
        <end position="98"/>
    </location>
</feature>
<dbReference type="EMBL" id="PVMZ01000022">
    <property type="protein sequence ID" value="PRX15914.1"/>
    <property type="molecule type" value="Genomic_DNA"/>
</dbReference>
<sequence length="1593" mass="173205">METVRLLDALAAAGLDPTPIEIAEAIWLSRHISSVAAPSEESPDSMAVNSDRTASSPVPRGDAGMRPDPEEDYAGAEEPGCERPIRVASTRTESTGTTDALVVRVPEPAALPSALALHRALRPLKRRYPAPHGVVVNEEASAHRVAETGIWSLVLERAPERWFDVALVVDSAVSMTVWEPAVRDLHRALRQFGGFRDVRRWKLVDGQTVGIQAHDATDSPDTRPPSELLDPAGRRVFVVVTDASASMWRGIAADEMLSRWAHNGPLLVVQPLPERLWHRTALPTRRGTFHALTPGAPTSRLHFAERRRRTRHDTGTNVAVPVVELSADWLATWASMVMASTASGVPLVAARLGPRPSSRPIEEPTIEAEVVVRRFRATASPSAFRLATYLSAAPVDLDVMRLVQRIFLPSSGPSDLAEVLLGGLLERLPQVAAHPAPHFAFRPGVQDLLLDDLRISESRDILRVVGAFIAERSGRPGRTFAGVTDSAGVGSEMAAAEVFAWLTDEAAARLGVPGRVSMIPAPSPKSARSPRRRALLMGAETFGLASTNQSMALIADALAAHGFGTISRTSDRATRAEIFDALDQLVNDTVPGDAVFVYFNGRGGRMISGVGQSARLVHFIVPADFEASDLDGITDDELNTILIRLSELTTNVTVVFDCSHAPHRSQDSDRQVLALPGLSSPAPAGGDDSGFPGAGLPHVVRLSATGPDQPAYEYRNAAGRRVSLFSEALATALIEAQGLPVSWATVIERVRTHVMTVAPLQHPQAEGPTRRQIFKATEVEPHVVLPVVVVSGERVELPGGPLFGVQVGDSFAIMAAEETTVIGEALVFALGPTVALATVQLRPPWTSVPAGALAHRTRAALAAVTVSVPHPDPRTDDLVAAIEQSRLIRLAEPGEVFDLRVSVDDADQLVVHDQVGPLHEPHQPTQSEIRRIITDMETVARAKVLRGLSEIPPSGSRTPVTLEWGRVTKGERERLASSGALVHAGEKIYISARNLGDEPVYLSLIDIGVLSKITVVTSSEYSGIRLAPGAEYIFGRRGSSLIGAELTWPDRLPRKRPRSETLLALITAAPHNVGYLQQGGVRDAHPRPGSPLERIFSQVGSGGSRDATPEVFERPDQYDIRAIDFTLSPQPPTVFAGTAQPIMTPNAIRTLCVQIRSRSAVAGPPNDSPEVDDQLVDRIMSDVAEYRRRFPTTQAPVPPDELLSLLPLMGWLIYEASLDQLWNVPAQFEEPRADVDRIRRLANAARGLIWPEYAPRALGAIRVEALTESKRDSADGYDKAWSLHQEAAEMYRAFKDSLAGVQNGDRFLLALDEVFLQLALAETGSACRAAERVLGRWFEEFQQSEAEAERRESERWTQRLFYQLTAGIASGELALGKALAIKTEAGFVNRVTEDRMTLPTALRNPAIMTCRAILLAYSLCPEMERLRRVPPDGSASWAGFQAVLLARFDRAFALLLEPVQKADGTDWPMNADHRRTLVQICLHLGLVAPGYRLAQTVAVDESLTLRTVNDDTVERLSAWLATRFDGKTRGDANVIGSASKPDFIRSVEACRQNPEGTASYRAWRLRWPVLDRYAFSGESRANLFRVLGPTDTL</sequence>
<protein>
    <submittedName>
        <fullName evidence="2">Caspase domain-containing protein</fullName>
    </submittedName>
</protein>
<dbReference type="RefSeq" id="WP_170154191.1">
    <property type="nucleotide sequence ID" value="NZ_BOMO01000022.1"/>
</dbReference>
<dbReference type="InterPro" id="IPR047738">
    <property type="entry name" value="SAV_2336-like_N"/>
</dbReference>
<evidence type="ECO:0000313" key="2">
    <source>
        <dbReference type="EMBL" id="PRX15914.1"/>
    </source>
</evidence>
<feature type="compositionally biased region" description="Polar residues" evidence="1">
    <location>
        <begin position="47"/>
        <end position="56"/>
    </location>
</feature>
<proteinExistence type="predicted"/>
<organism evidence="2 3">
    <name type="scientific">Actinoplanes italicus</name>
    <dbReference type="NCBI Taxonomy" id="113567"/>
    <lineage>
        <taxon>Bacteria</taxon>
        <taxon>Bacillati</taxon>
        <taxon>Actinomycetota</taxon>
        <taxon>Actinomycetes</taxon>
        <taxon>Micromonosporales</taxon>
        <taxon>Micromonosporaceae</taxon>
        <taxon>Actinoplanes</taxon>
    </lineage>
</organism>
<reference evidence="2 3" key="1">
    <citation type="submission" date="2018-03" db="EMBL/GenBank/DDBJ databases">
        <title>Genomic Encyclopedia of Archaeal and Bacterial Type Strains, Phase II (KMG-II): from individual species to whole genera.</title>
        <authorList>
            <person name="Goeker M."/>
        </authorList>
    </citation>
    <scope>NUCLEOTIDE SEQUENCE [LARGE SCALE GENOMIC DNA]</scope>
    <source>
        <strain evidence="2 3">DSM 43146</strain>
    </source>
</reference>